<dbReference type="Proteomes" id="UP000838748">
    <property type="component" value="Unassembled WGS sequence"/>
</dbReference>
<sequence>MNMENFKTYVSNNIWSMVISNFMFHSEKSHQEACHFLGNCYRERYINSK</sequence>
<reference evidence="1" key="1">
    <citation type="submission" date="2021-11" db="EMBL/GenBank/DDBJ databases">
        <authorList>
            <person name="Rodrigo-Torres L."/>
            <person name="Arahal R. D."/>
            <person name="Lucena T."/>
        </authorList>
    </citation>
    <scope>NUCLEOTIDE SEQUENCE</scope>
    <source>
        <strain evidence="1">CECT 7928</strain>
    </source>
</reference>
<name>A0ABM9A202_9VIBR</name>
<proteinExistence type="predicted"/>
<dbReference type="EMBL" id="CAKLDM010000002">
    <property type="protein sequence ID" value="CAH0538540.1"/>
    <property type="molecule type" value="Genomic_DNA"/>
</dbReference>
<keyword evidence="2" id="KW-1185">Reference proteome</keyword>
<gene>
    <name evidence="1" type="ORF">VMF7928_01461</name>
</gene>
<comment type="caution">
    <text evidence="1">The sequence shown here is derived from an EMBL/GenBank/DDBJ whole genome shotgun (WGS) entry which is preliminary data.</text>
</comment>
<accession>A0ABM9A202</accession>
<protein>
    <submittedName>
        <fullName evidence="1">Uncharacterized protein</fullName>
    </submittedName>
</protein>
<organism evidence="1 2">
    <name type="scientific">Vibrio marisflavi CECT 7928</name>
    <dbReference type="NCBI Taxonomy" id="634439"/>
    <lineage>
        <taxon>Bacteria</taxon>
        <taxon>Pseudomonadati</taxon>
        <taxon>Pseudomonadota</taxon>
        <taxon>Gammaproteobacteria</taxon>
        <taxon>Vibrionales</taxon>
        <taxon>Vibrionaceae</taxon>
        <taxon>Vibrio</taxon>
    </lineage>
</organism>
<evidence type="ECO:0000313" key="2">
    <source>
        <dbReference type="Proteomes" id="UP000838748"/>
    </source>
</evidence>
<evidence type="ECO:0000313" key="1">
    <source>
        <dbReference type="EMBL" id="CAH0538540.1"/>
    </source>
</evidence>